<sequence>MYVSWRLMLQVEAEELKRIFSTYGAYSAAVKGTLFELMSFKEVQRGLRLTYRRLHSRPIKAQPWEPCSVVFFDPLQLKPSLPSTAVCFRPISELQGGYDAVIVDKDAKRAVFVQATVARKPSLKLSFFLDNLMALGISAGLVWRVEIIFLIPRERMPVFRISPVEDCGALKTYGWKKGKERRQAKVACLTLH</sequence>
<evidence type="ECO:0000313" key="2">
    <source>
        <dbReference type="EnsemblProtists" id="EKX36775"/>
    </source>
</evidence>
<dbReference type="GeneID" id="17293520"/>
<reference evidence="2" key="3">
    <citation type="submission" date="2015-06" db="UniProtKB">
        <authorList>
            <consortium name="EnsemblProtists"/>
        </authorList>
    </citation>
    <scope>IDENTIFICATION</scope>
</reference>
<dbReference type="HOGENOM" id="CLU_016639_0_0_1"/>
<gene>
    <name evidence="1" type="ORF">GUITHDRAFT_117071</name>
</gene>
<reference evidence="3" key="2">
    <citation type="submission" date="2012-11" db="EMBL/GenBank/DDBJ databases">
        <authorList>
            <person name="Kuo A."/>
            <person name="Curtis B.A."/>
            <person name="Tanifuji G."/>
            <person name="Burki F."/>
            <person name="Gruber A."/>
            <person name="Irimia M."/>
            <person name="Maruyama S."/>
            <person name="Arias M.C."/>
            <person name="Ball S.G."/>
            <person name="Gile G.H."/>
            <person name="Hirakawa Y."/>
            <person name="Hopkins J.F."/>
            <person name="Rensing S.A."/>
            <person name="Schmutz J."/>
            <person name="Symeonidi A."/>
            <person name="Elias M."/>
            <person name="Eveleigh R.J."/>
            <person name="Herman E.K."/>
            <person name="Klute M.J."/>
            <person name="Nakayama T."/>
            <person name="Obornik M."/>
            <person name="Reyes-Prieto A."/>
            <person name="Armbrust E.V."/>
            <person name="Aves S.J."/>
            <person name="Beiko R.G."/>
            <person name="Coutinho P."/>
            <person name="Dacks J.B."/>
            <person name="Durnford D.G."/>
            <person name="Fast N.M."/>
            <person name="Green B.R."/>
            <person name="Grisdale C."/>
            <person name="Hempe F."/>
            <person name="Henrissat B."/>
            <person name="Hoppner M.P."/>
            <person name="Ishida K.-I."/>
            <person name="Kim E."/>
            <person name="Koreny L."/>
            <person name="Kroth P.G."/>
            <person name="Liu Y."/>
            <person name="Malik S.-B."/>
            <person name="Maier U.G."/>
            <person name="McRose D."/>
            <person name="Mock T."/>
            <person name="Neilson J.A."/>
            <person name="Onodera N.T."/>
            <person name="Poole A.M."/>
            <person name="Pritham E.J."/>
            <person name="Richards T.A."/>
            <person name="Rocap G."/>
            <person name="Roy S.W."/>
            <person name="Sarai C."/>
            <person name="Schaack S."/>
            <person name="Shirato S."/>
            <person name="Slamovits C.H."/>
            <person name="Spencer D.F."/>
            <person name="Suzuki S."/>
            <person name="Worden A.Z."/>
            <person name="Zauner S."/>
            <person name="Barry K."/>
            <person name="Bell C."/>
            <person name="Bharti A.K."/>
            <person name="Crow J.A."/>
            <person name="Grimwood J."/>
            <person name="Kramer R."/>
            <person name="Lindquist E."/>
            <person name="Lucas S."/>
            <person name="Salamov A."/>
            <person name="McFadden G.I."/>
            <person name="Lane C.E."/>
            <person name="Keeling P.J."/>
            <person name="Gray M.W."/>
            <person name="Grigoriev I.V."/>
            <person name="Archibald J.M."/>
        </authorList>
    </citation>
    <scope>NUCLEOTIDE SEQUENCE</scope>
    <source>
        <strain evidence="3">CCMP2712</strain>
    </source>
</reference>
<dbReference type="Proteomes" id="UP000011087">
    <property type="component" value="Unassembled WGS sequence"/>
</dbReference>
<dbReference type="PaxDb" id="55529-EKX36775"/>
<dbReference type="EMBL" id="JH993068">
    <property type="protein sequence ID" value="EKX36775.1"/>
    <property type="molecule type" value="Genomic_DNA"/>
</dbReference>
<proteinExistence type="predicted"/>
<dbReference type="AlphaFoldDB" id="L1ILW9"/>
<evidence type="ECO:0000313" key="1">
    <source>
        <dbReference type="EMBL" id="EKX36775.1"/>
    </source>
</evidence>
<organism evidence="1">
    <name type="scientific">Guillardia theta (strain CCMP2712)</name>
    <name type="common">Cryptophyte</name>
    <dbReference type="NCBI Taxonomy" id="905079"/>
    <lineage>
        <taxon>Eukaryota</taxon>
        <taxon>Cryptophyceae</taxon>
        <taxon>Pyrenomonadales</taxon>
        <taxon>Geminigeraceae</taxon>
        <taxon>Guillardia</taxon>
    </lineage>
</organism>
<accession>L1ILW9</accession>
<reference evidence="1 3" key="1">
    <citation type="journal article" date="2012" name="Nature">
        <title>Algal genomes reveal evolutionary mosaicism and the fate of nucleomorphs.</title>
        <authorList>
            <consortium name="DOE Joint Genome Institute"/>
            <person name="Curtis B.A."/>
            <person name="Tanifuji G."/>
            <person name="Burki F."/>
            <person name="Gruber A."/>
            <person name="Irimia M."/>
            <person name="Maruyama S."/>
            <person name="Arias M.C."/>
            <person name="Ball S.G."/>
            <person name="Gile G.H."/>
            <person name="Hirakawa Y."/>
            <person name="Hopkins J.F."/>
            <person name="Kuo A."/>
            <person name="Rensing S.A."/>
            <person name="Schmutz J."/>
            <person name="Symeonidi A."/>
            <person name="Elias M."/>
            <person name="Eveleigh R.J."/>
            <person name="Herman E.K."/>
            <person name="Klute M.J."/>
            <person name="Nakayama T."/>
            <person name="Obornik M."/>
            <person name="Reyes-Prieto A."/>
            <person name="Armbrust E.V."/>
            <person name="Aves S.J."/>
            <person name="Beiko R.G."/>
            <person name="Coutinho P."/>
            <person name="Dacks J.B."/>
            <person name="Durnford D.G."/>
            <person name="Fast N.M."/>
            <person name="Green B.R."/>
            <person name="Grisdale C.J."/>
            <person name="Hempel F."/>
            <person name="Henrissat B."/>
            <person name="Hoppner M.P."/>
            <person name="Ishida K."/>
            <person name="Kim E."/>
            <person name="Koreny L."/>
            <person name="Kroth P.G."/>
            <person name="Liu Y."/>
            <person name="Malik S.B."/>
            <person name="Maier U.G."/>
            <person name="McRose D."/>
            <person name="Mock T."/>
            <person name="Neilson J.A."/>
            <person name="Onodera N.T."/>
            <person name="Poole A.M."/>
            <person name="Pritham E.J."/>
            <person name="Richards T.A."/>
            <person name="Rocap G."/>
            <person name="Roy S.W."/>
            <person name="Sarai C."/>
            <person name="Schaack S."/>
            <person name="Shirato S."/>
            <person name="Slamovits C.H."/>
            <person name="Spencer D.F."/>
            <person name="Suzuki S."/>
            <person name="Worden A.Z."/>
            <person name="Zauner S."/>
            <person name="Barry K."/>
            <person name="Bell C."/>
            <person name="Bharti A.K."/>
            <person name="Crow J.A."/>
            <person name="Grimwood J."/>
            <person name="Kramer R."/>
            <person name="Lindquist E."/>
            <person name="Lucas S."/>
            <person name="Salamov A."/>
            <person name="McFadden G.I."/>
            <person name="Lane C.E."/>
            <person name="Keeling P.J."/>
            <person name="Gray M.W."/>
            <person name="Grigoriev I.V."/>
            <person name="Archibald J.M."/>
        </authorList>
    </citation>
    <scope>NUCLEOTIDE SEQUENCE</scope>
    <source>
        <strain evidence="1 3">CCMP2712</strain>
    </source>
</reference>
<protein>
    <submittedName>
        <fullName evidence="1 2">Uncharacterized protein</fullName>
    </submittedName>
</protein>
<keyword evidence="3" id="KW-1185">Reference proteome</keyword>
<dbReference type="RefSeq" id="XP_005823755.1">
    <property type="nucleotide sequence ID" value="XM_005823698.1"/>
</dbReference>
<name>L1ILW9_GUITC</name>
<evidence type="ECO:0000313" key="3">
    <source>
        <dbReference type="Proteomes" id="UP000011087"/>
    </source>
</evidence>
<dbReference type="KEGG" id="gtt:GUITHDRAFT_117071"/>
<dbReference type="EnsemblProtists" id="EKX36775">
    <property type="protein sequence ID" value="EKX36775"/>
    <property type="gene ID" value="GUITHDRAFT_117071"/>
</dbReference>